<dbReference type="InterPro" id="IPR023393">
    <property type="entry name" value="START-like_dom_sf"/>
</dbReference>
<dbReference type="SUPFAM" id="SSF55961">
    <property type="entry name" value="Bet v1-like"/>
    <property type="match status" value="1"/>
</dbReference>
<dbReference type="Pfam" id="PF03364">
    <property type="entry name" value="Polyketide_cyc"/>
    <property type="match status" value="1"/>
</dbReference>
<protein>
    <submittedName>
        <fullName evidence="3">Ubiquinone-binding protein</fullName>
    </submittedName>
</protein>
<dbReference type="GO" id="GO:0048039">
    <property type="term" value="F:ubiquinone binding"/>
    <property type="evidence" value="ECO:0007669"/>
    <property type="project" value="InterPro"/>
</dbReference>
<evidence type="ECO:0000256" key="1">
    <source>
        <dbReference type="ARBA" id="ARBA00008918"/>
    </source>
</evidence>
<feature type="domain" description="Coenzyme Q-binding protein COQ10 START" evidence="2">
    <location>
        <begin position="10"/>
        <end position="140"/>
    </location>
</feature>
<name>A0A6S6QNM0_9HYPH</name>
<comment type="similarity">
    <text evidence="1">Belongs to the ribosome association toxin RatA family.</text>
</comment>
<proteinExistence type="inferred from homology"/>
<dbReference type="KEGG" id="tso:IZ6_17610"/>
<organism evidence="3 4">
    <name type="scientific">Terrihabitans soli</name>
    <dbReference type="NCBI Taxonomy" id="708113"/>
    <lineage>
        <taxon>Bacteria</taxon>
        <taxon>Pseudomonadati</taxon>
        <taxon>Pseudomonadota</taxon>
        <taxon>Alphaproteobacteria</taxon>
        <taxon>Hyphomicrobiales</taxon>
        <taxon>Terrihabitans</taxon>
    </lineage>
</organism>
<dbReference type="RefSeq" id="WP_222874708.1">
    <property type="nucleotide sequence ID" value="NZ_AP023361.1"/>
</dbReference>
<dbReference type="Gene3D" id="3.30.530.20">
    <property type="match status" value="1"/>
</dbReference>
<keyword evidence="4" id="KW-1185">Reference proteome</keyword>
<dbReference type="GO" id="GO:0045333">
    <property type="term" value="P:cellular respiration"/>
    <property type="evidence" value="ECO:0007669"/>
    <property type="project" value="InterPro"/>
</dbReference>
<dbReference type="CDD" id="cd07813">
    <property type="entry name" value="COQ10p_like"/>
    <property type="match status" value="1"/>
</dbReference>
<evidence type="ECO:0000313" key="3">
    <source>
        <dbReference type="EMBL" id="BCJ91026.1"/>
    </source>
</evidence>
<gene>
    <name evidence="3" type="ORF">IZ6_17610</name>
</gene>
<dbReference type="PANTHER" id="PTHR12901:SF10">
    <property type="entry name" value="COENZYME Q-BINDING PROTEIN COQ10, MITOCHONDRIAL"/>
    <property type="match status" value="1"/>
</dbReference>
<dbReference type="EMBL" id="AP023361">
    <property type="protein sequence ID" value="BCJ91026.1"/>
    <property type="molecule type" value="Genomic_DNA"/>
</dbReference>
<evidence type="ECO:0000259" key="2">
    <source>
        <dbReference type="Pfam" id="PF03364"/>
    </source>
</evidence>
<reference evidence="3 4" key="1">
    <citation type="submission" date="2020-08" db="EMBL/GenBank/DDBJ databases">
        <title>Genome sequence of Rhizobiales bacterium strain IZ6.</title>
        <authorList>
            <person name="Nakai R."/>
            <person name="Naganuma T."/>
        </authorList>
    </citation>
    <scope>NUCLEOTIDE SEQUENCE [LARGE SCALE GENOMIC DNA]</scope>
    <source>
        <strain evidence="3 4">IZ6</strain>
    </source>
</reference>
<dbReference type="InterPro" id="IPR044996">
    <property type="entry name" value="COQ10-like"/>
</dbReference>
<dbReference type="Proteomes" id="UP000515317">
    <property type="component" value="Chromosome"/>
</dbReference>
<accession>A0A6S6QNM0</accession>
<dbReference type="InterPro" id="IPR005031">
    <property type="entry name" value="COQ10_START"/>
</dbReference>
<evidence type="ECO:0000313" key="4">
    <source>
        <dbReference type="Proteomes" id="UP000515317"/>
    </source>
</evidence>
<keyword evidence="3" id="KW-0830">Ubiquinone</keyword>
<dbReference type="AlphaFoldDB" id="A0A6S6QNM0"/>
<sequence length="159" mass="18227">MGEHHAVKRVQHSASDMFDLVAHVEHYPRFVPLCEALKVKKREERDGKTVILADMTVAYSMFRDTFTSRVTLDPEALTIDVEYITGPFASLVNRWKFIPVDETSSDVDFFIAWQMKSRTLGLVVGTVFERAFLKFADAFEARADFVYKRRDLAESPATN</sequence>
<dbReference type="PANTHER" id="PTHR12901">
    <property type="entry name" value="SPERM PROTEIN HOMOLOG"/>
    <property type="match status" value="1"/>
</dbReference>